<feature type="transmembrane region" description="Helical" evidence="6">
    <location>
        <begin position="397"/>
        <end position="418"/>
    </location>
</feature>
<feature type="transmembrane region" description="Helical" evidence="6">
    <location>
        <begin position="159"/>
        <end position="180"/>
    </location>
</feature>
<dbReference type="GeneID" id="54295974"/>
<dbReference type="GO" id="GO:0016020">
    <property type="term" value="C:membrane"/>
    <property type="evidence" value="ECO:0007669"/>
    <property type="project" value="UniProtKB-SubCell"/>
</dbReference>
<protein>
    <recommendedName>
        <fullName evidence="9">Major facilitator superfamily (MFS) profile domain-containing protein</fullName>
    </recommendedName>
</protein>
<feature type="transmembrane region" description="Helical" evidence="6">
    <location>
        <begin position="96"/>
        <end position="114"/>
    </location>
</feature>
<evidence type="ECO:0000256" key="2">
    <source>
        <dbReference type="ARBA" id="ARBA00022448"/>
    </source>
</evidence>
<feature type="transmembrane region" description="Helical" evidence="6">
    <location>
        <begin position="333"/>
        <end position="355"/>
    </location>
</feature>
<dbReference type="Proteomes" id="UP000799438">
    <property type="component" value="Unassembled WGS sequence"/>
</dbReference>
<dbReference type="InterPro" id="IPR036259">
    <property type="entry name" value="MFS_trans_sf"/>
</dbReference>
<keyword evidence="3 6" id="KW-0812">Transmembrane</keyword>
<gene>
    <name evidence="7" type="ORF">K452DRAFT_258800</name>
</gene>
<dbReference type="RefSeq" id="XP_033392354.1">
    <property type="nucleotide sequence ID" value="XM_033538478.1"/>
</dbReference>
<evidence type="ECO:0000313" key="7">
    <source>
        <dbReference type="EMBL" id="KAF2136636.1"/>
    </source>
</evidence>
<dbReference type="AlphaFoldDB" id="A0A6A6AYF1"/>
<proteinExistence type="predicted"/>
<keyword evidence="5 6" id="KW-0472">Membrane</keyword>
<feature type="transmembrane region" description="Helical" evidence="6">
    <location>
        <begin position="236"/>
        <end position="255"/>
    </location>
</feature>
<dbReference type="PANTHER" id="PTHR43791">
    <property type="entry name" value="PERMEASE-RELATED"/>
    <property type="match status" value="1"/>
</dbReference>
<dbReference type="InterPro" id="IPR011701">
    <property type="entry name" value="MFS"/>
</dbReference>
<evidence type="ECO:0000256" key="6">
    <source>
        <dbReference type="SAM" id="Phobius"/>
    </source>
</evidence>
<dbReference type="Pfam" id="PF07690">
    <property type="entry name" value="MFS_1"/>
    <property type="match status" value="1"/>
</dbReference>
<dbReference type="SUPFAM" id="SSF103473">
    <property type="entry name" value="MFS general substrate transporter"/>
    <property type="match status" value="1"/>
</dbReference>
<feature type="transmembrane region" description="Helical" evidence="6">
    <location>
        <begin position="302"/>
        <end position="321"/>
    </location>
</feature>
<sequence>MPLLILPFMALQFDRGNIGNAVTDNFFEDVGITQNQFNVGQQLLSAGIVILEIPSNLVLYRLGPRIWISCQIFAWGLVATFQAFQKGLGAFLATRLLLGLMEAGFIPASLYAITTWYKTSEMSTRFACFFFGNFVASALTGVLAYGILHMRGVAGLAGWQWLFIIEGLFTICTGFLYIAFFPKDRDHPIPFLKLQYFTERERHIAVQRVLTDDPSKAPGSHKSITMRELKWALSDWTLYPHCLLTICALAPTSSFTSYGPKLVISFGYPRLASNAIFSIGHWIMLFTSPAFGYWADKIQKRGITVTTALLLWWGFTLGCQITDESKNSATRLAMMILAVSFSLVWHPLNSSWLAINTRSPADRSIKMACIVMSANLAGIIGSQLFQQDDAPVYRTGWKLLVILNACGVFFSLVANGQYRVLNWLAEKRGEKEEERRKYYL</sequence>
<dbReference type="GO" id="GO:0022857">
    <property type="term" value="F:transmembrane transporter activity"/>
    <property type="evidence" value="ECO:0007669"/>
    <property type="project" value="InterPro"/>
</dbReference>
<evidence type="ECO:0000313" key="8">
    <source>
        <dbReference type="Proteomes" id="UP000799438"/>
    </source>
</evidence>
<keyword evidence="8" id="KW-1185">Reference proteome</keyword>
<dbReference type="EMBL" id="ML995515">
    <property type="protein sequence ID" value="KAF2136636.1"/>
    <property type="molecule type" value="Genomic_DNA"/>
</dbReference>
<evidence type="ECO:0000256" key="3">
    <source>
        <dbReference type="ARBA" id="ARBA00022692"/>
    </source>
</evidence>
<dbReference type="Gene3D" id="1.20.1250.20">
    <property type="entry name" value="MFS general substrate transporter like domains"/>
    <property type="match status" value="2"/>
</dbReference>
<evidence type="ECO:0000256" key="4">
    <source>
        <dbReference type="ARBA" id="ARBA00022989"/>
    </source>
</evidence>
<feature type="transmembrane region" description="Helical" evidence="6">
    <location>
        <begin position="126"/>
        <end position="147"/>
    </location>
</feature>
<name>A0A6A6AYF1_9PEZI</name>
<feature type="transmembrane region" description="Helical" evidence="6">
    <location>
        <begin position="367"/>
        <end position="385"/>
    </location>
</feature>
<organism evidence="7 8">
    <name type="scientific">Aplosporella prunicola CBS 121167</name>
    <dbReference type="NCBI Taxonomy" id="1176127"/>
    <lineage>
        <taxon>Eukaryota</taxon>
        <taxon>Fungi</taxon>
        <taxon>Dikarya</taxon>
        <taxon>Ascomycota</taxon>
        <taxon>Pezizomycotina</taxon>
        <taxon>Dothideomycetes</taxon>
        <taxon>Dothideomycetes incertae sedis</taxon>
        <taxon>Botryosphaeriales</taxon>
        <taxon>Aplosporellaceae</taxon>
        <taxon>Aplosporella</taxon>
    </lineage>
</organism>
<evidence type="ECO:0000256" key="1">
    <source>
        <dbReference type="ARBA" id="ARBA00004141"/>
    </source>
</evidence>
<evidence type="ECO:0000256" key="5">
    <source>
        <dbReference type="ARBA" id="ARBA00023136"/>
    </source>
</evidence>
<accession>A0A6A6AYF1</accession>
<dbReference type="OrthoDB" id="2985014at2759"/>
<keyword evidence="2" id="KW-0813">Transport</keyword>
<reference evidence="7" key="1">
    <citation type="journal article" date="2020" name="Stud. Mycol.">
        <title>101 Dothideomycetes genomes: a test case for predicting lifestyles and emergence of pathogens.</title>
        <authorList>
            <person name="Haridas S."/>
            <person name="Albert R."/>
            <person name="Binder M."/>
            <person name="Bloem J."/>
            <person name="Labutti K."/>
            <person name="Salamov A."/>
            <person name="Andreopoulos B."/>
            <person name="Baker S."/>
            <person name="Barry K."/>
            <person name="Bills G."/>
            <person name="Bluhm B."/>
            <person name="Cannon C."/>
            <person name="Castanera R."/>
            <person name="Culley D."/>
            <person name="Daum C."/>
            <person name="Ezra D."/>
            <person name="Gonzalez J."/>
            <person name="Henrissat B."/>
            <person name="Kuo A."/>
            <person name="Liang C."/>
            <person name="Lipzen A."/>
            <person name="Lutzoni F."/>
            <person name="Magnuson J."/>
            <person name="Mondo S."/>
            <person name="Nolan M."/>
            <person name="Ohm R."/>
            <person name="Pangilinan J."/>
            <person name="Park H.-J."/>
            <person name="Ramirez L."/>
            <person name="Alfaro M."/>
            <person name="Sun H."/>
            <person name="Tritt A."/>
            <person name="Yoshinaga Y."/>
            <person name="Zwiers L.-H."/>
            <person name="Turgeon B."/>
            <person name="Goodwin S."/>
            <person name="Spatafora J."/>
            <person name="Crous P."/>
            <person name="Grigoriev I."/>
        </authorList>
    </citation>
    <scope>NUCLEOTIDE SEQUENCE</scope>
    <source>
        <strain evidence="7">CBS 121167</strain>
    </source>
</reference>
<comment type="subcellular location">
    <subcellularLocation>
        <location evidence="1">Membrane</location>
        <topology evidence="1">Multi-pass membrane protein</topology>
    </subcellularLocation>
</comment>
<evidence type="ECO:0008006" key="9">
    <source>
        <dbReference type="Google" id="ProtNLM"/>
    </source>
</evidence>
<keyword evidence="4 6" id="KW-1133">Transmembrane helix</keyword>
<feature type="transmembrane region" description="Helical" evidence="6">
    <location>
        <begin position="275"/>
        <end position="295"/>
    </location>
</feature>
<dbReference type="PANTHER" id="PTHR43791:SF32">
    <property type="entry name" value="MAJOR FACILITATOR SUPERFAMILY (MFS) PROFILE DOMAIN-CONTAINING PROTEIN"/>
    <property type="match status" value="1"/>
</dbReference>